<evidence type="ECO:0000313" key="8">
    <source>
        <dbReference type="EMBL" id="CAB4659265.1"/>
    </source>
</evidence>
<sequence>MSTMNSGALTPNVLEVENLQIVARIAGRDYIAIDNISFSVAQGHARGLVGESGSGKSLTLRAIMGLLPSNVRVTSGVIKFQGQDLLADNGKYRKQVLGTGLSMVFQEPSVALNSVMKIGKQITDSLMQHSDLNRKQARERAIDLMDQVGIRDASKRVDDFPFQLSGGMKQRVMIAAAIACGPELILCDEPTTALDVTIQAQIIELFKKLRSELKVSLLYVTHDIGVVAELCDAISVMYSGRIVEQADDINKVFSNPRHPYTKALLGAIPRIDGPIKRLKGLDSTGPSLTQRSQESAPPMTNIEPGWQVAPFEFADLDVIWSASSHE</sequence>
<keyword evidence="5" id="KW-0067">ATP-binding</keyword>
<dbReference type="SMART" id="SM00382">
    <property type="entry name" value="AAA"/>
    <property type="match status" value="1"/>
</dbReference>
<evidence type="ECO:0000256" key="6">
    <source>
        <dbReference type="ARBA" id="ARBA00023136"/>
    </source>
</evidence>
<accession>A0A6J6LFZ2</accession>
<dbReference type="PROSITE" id="PS00211">
    <property type="entry name" value="ABC_TRANSPORTER_1"/>
    <property type="match status" value="1"/>
</dbReference>
<reference evidence="8" key="1">
    <citation type="submission" date="2020-05" db="EMBL/GenBank/DDBJ databases">
        <authorList>
            <person name="Chiriac C."/>
            <person name="Salcher M."/>
            <person name="Ghai R."/>
            <person name="Kavagutti S V."/>
        </authorList>
    </citation>
    <scope>NUCLEOTIDE SEQUENCE</scope>
</reference>
<keyword evidence="6" id="KW-0472">Membrane</keyword>
<protein>
    <submittedName>
        <fullName evidence="8">Unannotated protein</fullName>
    </submittedName>
</protein>
<dbReference type="InterPro" id="IPR003439">
    <property type="entry name" value="ABC_transporter-like_ATP-bd"/>
</dbReference>
<evidence type="ECO:0000256" key="3">
    <source>
        <dbReference type="ARBA" id="ARBA00022475"/>
    </source>
</evidence>
<dbReference type="GO" id="GO:0005886">
    <property type="term" value="C:plasma membrane"/>
    <property type="evidence" value="ECO:0007669"/>
    <property type="project" value="UniProtKB-SubCell"/>
</dbReference>
<dbReference type="PANTHER" id="PTHR43297:SF2">
    <property type="entry name" value="DIPEPTIDE TRANSPORT ATP-BINDING PROTEIN DPPD"/>
    <property type="match status" value="1"/>
</dbReference>
<dbReference type="InterPro" id="IPR050388">
    <property type="entry name" value="ABC_Ni/Peptide_Import"/>
</dbReference>
<dbReference type="Pfam" id="PF00005">
    <property type="entry name" value="ABC_tran"/>
    <property type="match status" value="1"/>
</dbReference>
<dbReference type="Gene3D" id="3.40.50.300">
    <property type="entry name" value="P-loop containing nucleotide triphosphate hydrolases"/>
    <property type="match status" value="1"/>
</dbReference>
<dbReference type="PROSITE" id="PS50893">
    <property type="entry name" value="ABC_TRANSPORTER_2"/>
    <property type="match status" value="1"/>
</dbReference>
<dbReference type="InterPro" id="IPR013563">
    <property type="entry name" value="Oligopep_ABC_C"/>
</dbReference>
<gene>
    <name evidence="8" type="ORF">UFOPK2265_00686</name>
    <name evidence="9" type="ORF">UFOPK4248_00426</name>
</gene>
<dbReference type="GO" id="GO:0005524">
    <property type="term" value="F:ATP binding"/>
    <property type="evidence" value="ECO:0007669"/>
    <property type="project" value="UniProtKB-KW"/>
</dbReference>
<comment type="subcellular location">
    <subcellularLocation>
        <location evidence="1">Cell membrane</location>
        <topology evidence="1">Peripheral membrane protein</topology>
    </subcellularLocation>
</comment>
<evidence type="ECO:0000259" key="7">
    <source>
        <dbReference type="PROSITE" id="PS50893"/>
    </source>
</evidence>
<dbReference type="AlphaFoldDB" id="A0A6J6LFZ2"/>
<evidence type="ECO:0000256" key="1">
    <source>
        <dbReference type="ARBA" id="ARBA00004202"/>
    </source>
</evidence>
<dbReference type="InterPro" id="IPR017871">
    <property type="entry name" value="ABC_transporter-like_CS"/>
</dbReference>
<evidence type="ECO:0000256" key="2">
    <source>
        <dbReference type="ARBA" id="ARBA00022448"/>
    </source>
</evidence>
<dbReference type="EMBL" id="CAEZWP010000027">
    <property type="protein sequence ID" value="CAB4659265.1"/>
    <property type="molecule type" value="Genomic_DNA"/>
</dbReference>
<keyword evidence="3" id="KW-1003">Cell membrane</keyword>
<proteinExistence type="predicted"/>
<dbReference type="FunFam" id="3.40.50.300:FF:000016">
    <property type="entry name" value="Oligopeptide ABC transporter ATP-binding component"/>
    <property type="match status" value="1"/>
</dbReference>
<dbReference type="InterPro" id="IPR003593">
    <property type="entry name" value="AAA+_ATPase"/>
</dbReference>
<evidence type="ECO:0000256" key="4">
    <source>
        <dbReference type="ARBA" id="ARBA00022741"/>
    </source>
</evidence>
<keyword evidence="2" id="KW-0813">Transport</keyword>
<dbReference type="GO" id="GO:0015833">
    <property type="term" value="P:peptide transport"/>
    <property type="evidence" value="ECO:0007669"/>
    <property type="project" value="InterPro"/>
</dbReference>
<dbReference type="Pfam" id="PF08352">
    <property type="entry name" value="oligo_HPY"/>
    <property type="match status" value="1"/>
</dbReference>
<organism evidence="8">
    <name type="scientific">freshwater metagenome</name>
    <dbReference type="NCBI Taxonomy" id="449393"/>
    <lineage>
        <taxon>unclassified sequences</taxon>
        <taxon>metagenomes</taxon>
        <taxon>ecological metagenomes</taxon>
    </lineage>
</organism>
<dbReference type="SUPFAM" id="SSF52540">
    <property type="entry name" value="P-loop containing nucleoside triphosphate hydrolases"/>
    <property type="match status" value="1"/>
</dbReference>
<feature type="domain" description="ABC transporter" evidence="7">
    <location>
        <begin position="14"/>
        <end position="264"/>
    </location>
</feature>
<dbReference type="EMBL" id="CAFBQB010000039">
    <property type="protein sequence ID" value="CAB5041315.1"/>
    <property type="molecule type" value="Genomic_DNA"/>
</dbReference>
<dbReference type="InterPro" id="IPR027417">
    <property type="entry name" value="P-loop_NTPase"/>
</dbReference>
<name>A0A6J6LFZ2_9ZZZZ</name>
<keyword evidence="4" id="KW-0547">Nucleotide-binding</keyword>
<evidence type="ECO:0000256" key="5">
    <source>
        <dbReference type="ARBA" id="ARBA00022840"/>
    </source>
</evidence>
<dbReference type="GO" id="GO:0016887">
    <property type="term" value="F:ATP hydrolysis activity"/>
    <property type="evidence" value="ECO:0007669"/>
    <property type="project" value="InterPro"/>
</dbReference>
<dbReference type="PANTHER" id="PTHR43297">
    <property type="entry name" value="OLIGOPEPTIDE TRANSPORT ATP-BINDING PROTEIN APPD"/>
    <property type="match status" value="1"/>
</dbReference>
<dbReference type="CDD" id="cd03257">
    <property type="entry name" value="ABC_NikE_OppD_transporters"/>
    <property type="match status" value="1"/>
</dbReference>
<evidence type="ECO:0000313" key="9">
    <source>
        <dbReference type="EMBL" id="CAB5041315.1"/>
    </source>
</evidence>